<dbReference type="Pfam" id="PF04389">
    <property type="entry name" value="Peptidase_M28"/>
    <property type="match status" value="1"/>
</dbReference>
<keyword evidence="1" id="KW-0732">Signal</keyword>
<dbReference type="RefSeq" id="WP_207860413.1">
    <property type="nucleotide sequence ID" value="NZ_JAFREP010000017.1"/>
</dbReference>
<reference evidence="3" key="1">
    <citation type="submission" date="2021-03" db="EMBL/GenBank/DDBJ databases">
        <authorList>
            <person name="Wang G."/>
        </authorList>
    </citation>
    <scope>NUCLEOTIDE SEQUENCE</scope>
    <source>
        <strain evidence="3">KCTC 12899</strain>
    </source>
</reference>
<feature type="signal peptide" evidence="1">
    <location>
        <begin position="1"/>
        <end position="25"/>
    </location>
</feature>
<organism evidence="3 4">
    <name type="scientific">Acanthopleuribacter pedis</name>
    <dbReference type="NCBI Taxonomy" id="442870"/>
    <lineage>
        <taxon>Bacteria</taxon>
        <taxon>Pseudomonadati</taxon>
        <taxon>Acidobacteriota</taxon>
        <taxon>Holophagae</taxon>
        <taxon>Acanthopleuribacterales</taxon>
        <taxon>Acanthopleuribacteraceae</taxon>
        <taxon>Acanthopleuribacter</taxon>
    </lineage>
</organism>
<evidence type="ECO:0000256" key="1">
    <source>
        <dbReference type="SAM" id="SignalP"/>
    </source>
</evidence>
<name>A0A8J7U5H8_9BACT</name>
<feature type="chain" id="PRO_5035213715" evidence="1">
    <location>
        <begin position="26"/>
        <end position="354"/>
    </location>
</feature>
<dbReference type="PANTHER" id="PTHR12147:SF26">
    <property type="entry name" value="PEPTIDASE M28 DOMAIN-CONTAINING PROTEIN"/>
    <property type="match status" value="1"/>
</dbReference>
<dbReference type="PANTHER" id="PTHR12147">
    <property type="entry name" value="METALLOPEPTIDASE M28 FAMILY MEMBER"/>
    <property type="match status" value="1"/>
</dbReference>
<dbReference type="Proteomes" id="UP000664417">
    <property type="component" value="Unassembled WGS sequence"/>
</dbReference>
<dbReference type="Gene3D" id="3.40.630.10">
    <property type="entry name" value="Zn peptidases"/>
    <property type="match status" value="1"/>
</dbReference>
<keyword evidence="4" id="KW-1185">Reference proteome</keyword>
<protein>
    <submittedName>
        <fullName evidence="3">M20/M25/M40 family metallo-hydrolase</fullName>
    </submittedName>
</protein>
<dbReference type="EMBL" id="JAFREP010000017">
    <property type="protein sequence ID" value="MBO1320458.1"/>
    <property type="molecule type" value="Genomic_DNA"/>
</dbReference>
<gene>
    <name evidence="3" type="ORF">J3U88_18425</name>
</gene>
<accession>A0A8J7U5H8</accession>
<feature type="domain" description="Peptidase M28" evidence="2">
    <location>
        <begin position="101"/>
        <end position="318"/>
    </location>
</feature>
<dbReference type="SUPFAM" id="SSF53187">
    <property type="entry name" value="Zn-dependent exopeptidases"/>
    <property type="match status" value="1"/>
</dbReference>
<dbReference type="GO" id="GO:0006508">
    <property type="term" value="P:proteolysis"/>
    <property type="evidence" value="ECO:0007669"/>
    <property type="project" value="InterPro"/>
</dbReference>
<evidence type="ECO:0000259" key="2">
    <source>
        <dbReference type="Pfam" id="PF04389"/>
    </source>
</evidence>
<comment type="caution">
    <text evidence="3">The sequence shown here is derived from an EMBL/GenBank/DDBJ whole genome shotgun (WGS) entry which is preliminary data.</text>
</comment>
<evidence type="ECO:0000313" key="4">
    <source>
        <dbReference type="Proteomes" id="UP000664417"/>
    </source>
</evidence>
<dbReference type="InterPro" id="IPR045175">
    <property type="entry name" value="M28_fam"/>
</dbReference>
<evidence type="ECO:0000313" key="3">
    <source>
        <dbReference type="EMBL" id="MBO1320458.1"/>
    </source>
</evidence>
<dbReference type="InterPro" id="IPR007484">
    <property type="entry name" value="Peptidase_M28"/>
</dbReference>
<dbReference type="GO" id="GO:0008235">
    <property type="term" value="F:metalloexopeptidase activity"/>
    <property type="evidence" value="ECO:0007669"/>
    <property type="project" value="InterPro"/>
</dbReference>
<proteinExistence type="predicted"/>
<dbReference type="AlphaFoldDB" id="A0A8J7U5H8"/>
<sequence>MNPSRFTLIRILLCCCLTAPFWVSAEEPIPQTSAKQLKTWVDELAGDAMEGRKEGTPGAKRAAEWLANEFKTLGLKPLPGAEGYFQSFDFTFQKQELSARNVMAMLEGSDPKLKDEWIMLSAHYDHVGTKPEGEGDLIFNGADDNASGVAVCLAVGEVLAKMKKEGRGPKRSVVIIGWAAEELGLFGSGHFAKNPLLPLEKMVVNLNFEMVGHTKKLGKKKLWLTGGPYSDLHKIVIAKAKDAGWEYVDAPFPKLNLFVRSDNIRFAMLESDREKRTAVGIPAHSFSTWGGGEHYHQVHDNPEHLDIENMTELAGIMTAITRQVADQKAWIQWLENDFYSFSRYKGKTAEAAND</sequence>